<evidence type="ECO:0000256" key="5">
    <source>
        <dbReference type="ARBA" id="ARBA00022962"/>
    </source>
</evidence>
<dbReference type="PANTHER" id="PTHR42701:SF1">
    <property type="entry name" value="IMIDAZOLE GLYCEROL PHOSPHATE SYNTHASE SUBUNIT HISH"/>
    <property type="match status" value="1"/>
</dbReference>
<protein>
    <recommendedName>
        <fullName evidence="10">Imidazole glycerol phosphate synthase subunit HisH</fullName>
        <ecNumber evidence="10">4.3.2.10</ecNumber>
    </recommendedName>
    <alternativeName>
        <fullName evidence="10">IGP synthase glutaminase subunit</fullName>
        <ecNumber evidence="10">3.5.1.2</ecNumber>
    </alternativeName>
    <alternativeName>
        <fullName evidence="10">IGP synthase subunit HisH</fullName>
    </alternativeName>
    <alternativeName>
        <fullName evidence="10">ImGP synthase subunit HisH</fullName>
        <shortName evidence="10">IGPS subunit HisH</shortName>
    </alternativeName>
</protein>
<evidence type="ECO:0000313" key="14">
    <source>
        <dbReference type="Proteomes" id="UP000051681"/>
    </source>
</evidence>
<evidence type="ECO:0000256" key="1">
    <source>
        <dbReference type="ARBA" id="ARBA00005091"/>
    </source>
</evidence>
<keyword evidence="10" id="KW-0963">Cytoplasm</keyword>
<dbReference type="NCBIfam" id="TIGR01855">
    <property type="entry name" value="IMP_synth_hisH"/>
    <property type="match status" value="1"/>
</dbReference>
<keyword evidence="14" id="KW-1185">Reference proteome</keyword>
<keyword evidence="4 10" id="KW-0378">Hydrolase</keyword>
<dbReference type="SUPFAM" id="SSF52317">
    <property type="entry name" value="Class I glutamine amidotransferase-like"/>
    <property type="match status" value="1"/>
</dbReference>
<dbReference type="GO" id="GO:0000105">
    <property type="term" value="P:L-histidine biosynthetic process"/>
    <property type="evidence" value="ECO:0007669"/>
    <property type="project" value="UniProtKB-UniRule"/>
</dbReference>
<dbReference type="Pfam" id="PF00117">
    <property type="entry name" value="GATase"/>
    <property type="match status" value="1"/>
</dbReference>
<comment type="function">
    <text evidence="10">IGPS catalyzes the conversion of PRFAR and glutamine to IGP, AICAR and glutamate. The HisH subunit catalyzes the hydrolysis of glutamine to glutamate and ammonia as part of the synthesis of IGP and AICAR. The resulting ammonia molecule is channeled to the active site of HisF.</text>
</comment>
<gene>
    <name evidence="13" type="primary">hisH1</name>
    <name evidence="10" type="synonym">hisH</name>
    <name evidence="13" type="ORF">TM5383_00905</name>
</gene>
<dbReference type="Gene3D" id="3.40.50.880">
    <property type="match status" value="1"/>
</dbReference>
<dbReference type="GO" id="GO:0004359">
    <property type="term" value="F:glutaminase activity"/>
    <property type="evidence" value="ECO:0007669"/>
    <property type="project" value="UniProtKB-EC"/>
</dbReference>
<reference evidence="13 14" key="1">
    <citation type="submission" date="2015-09" db="EMBL/GenBank/DDBJ databases">
        <authorList>
            <consortium name="Swine Surveillance"/>
        </authorList>
    </citation>
    <scope>NUCLEOTIDE SEQUENCE [LARGE SCALE GENOMIC DNA]</scope>
    <source>
        <strain evidence="13 14">CECT 8383</strain>
    </source>
</reference>
<dbReference type="PANTHER" id="PTHR42701">
    <property type="entry name" value="IMIDAZOLE GLYCEROL PHOSPHATE SYNTHASE SUBUNIT HISH"/>
    <property type="match status" value="1"/>
</dbReference>
<keyword evidence="6 10" id="KW-0368">Histidine biosynthesis</keyword>
<keyword evidence="13" id="KW-0808">Transferase</keyword>
<dbReference type="InterPro" id="IPR010139">
    <property type="entry name" value="Imidazole-glycPsynth_HisH"/>
</dbReference>
<keyword evidence="3 10" id="KW-0028">Amino-acid biosynthesis</keyword>
<evidence type="ECO:0000256" key="8">
    <source>
        <dbReference type="ARBA" id="ARBA00047838"/>
    </source>
</evidence>
<keyword evidence="13" id="KW-0328">Glycosyltransferase</keyword>
<evidence type="ECO:0000256" key="10">
    <source>
        <dbReference type="HAMAP-Rule" id="MF_00278"/>
    </source>
</evidence>
<dbReference type="GO" id="GO:0000107">
    <property type="term" value="F:imidazoleglycerol-phosphate synthase activity"/>
    <property type="evidence" value="ECO:0007669"/>
    <property type="project" value="UniProtKB-UniRule"/>
</dbReference>
<dbReference type="UniPathway" id="UPA00031">
    <property type="reaction ID" value="UER00010"/>
</dbReference>
<feature type="active site" evidence="10 11">
    <location>
        <position position="219"/>
    </location>
</feature>
<dbReference type="AlphaFoldDB" id="A0A0P1HA57"/>
<comment type="pathway">
    <text evidence="1 10">Amino-acid biosynthesis; L-histidine biosynthesis; L-histidine from 5-phospho-alpha-D-ribose 1-diphosphate: step 5/9.</text>
</comment>
<comment type="subcellular location">
    <subcellularLocation>
        <location evidence="10">Cytoplasm</location>
    </subcellularLocation>
</comment>
<dbReference type="Proteomes" id="UP000051681">
    <property type="component" value="Unassembled WGS sequence"/>
</dbReference>
<comment type="catalytic activity">
    <reaction evidence="9 10">
        <text>L-glutamine + H2O = L-glutamate + NH4(+)</text>
        <dbReference type="Rhea" id="RHEA:15889"/>
        <dbReference type="ChEBI" id="CHEBI:15377"/>
        <dbReference type="ChEBI" id="CHEBI:28938"/>
        <dbReference type="ChEBI" id="CHEBI:29985"/>
        <dbReference type="ChEBI" id="CHEBI:58359"/>
        <dbReference type="EC" id="3.5.1.2"/>
    </reaction>
</comment>
<evidence type="ECO:0000256" key="11">
    <source>
        <dbReference type="PIRSR" id="PIRSR000495-1"/>
    </source>
</evidence>
<dbReference type="GO" id="GO:0016829">
    <property type="term" value="F:lyase activity"/>
    <property type="evidence" value="ECO:0007669"/>
    <property type="project" value="UniProtKB-KW"/>
</dbReference>
<dbReference type="STRING" id="340021.TM5383_00905"/>
<evidence type="ECO:0000256" key="2">
    <source>
        <dbReference type="ARBA" id="ARBA00011152"/>
    </source>
</evidence>
<comment type="subunit">
    <text evidence="2 10">Heterodimer of HisH and HisF.</text>
</comment>
<dbReference type="InterPro" id="IPR029062">
    <property type="entry name" value="Class_I_gatase-like"/>
</dbReference>
<sequence length="237" mass="25984">MPLPDTVQVRQPLTPSLAYPKKAYSMLTAIVDYESGNLHSAEKAFQRMASETGAGEVTVTSDPDVIRSADRILLPGDGAFPACRQALFDHRGVFEAMEEVVIKGGKPFLGICIGMQMLATRGLEYQETAGFDWIGGDVDKITPADPSLKVPHMGWNDLVIDTPHPVFDGIKTGDHAYFVHSYHMKVADPAHLLAHVDYAGPITAIVGRDNMLGMQFHPEKSQKTGLRLIANFLNWKP</sequence>
<evidence type="ECO:0000256" key="9">
    <source>
        <dbReference type="ARBA" id="ARBA00049534"/>
    </source>
</evidence>
<feature type="active site" description="Nucleophile" evidence="10 11">
    <location>
        <position position="112"/>
    </location>
</feature>
<dbReference type="PROSITE" id="PS51273">
    <property type="entry name" value="GATASE_TYPE_1"/>
    <property type="match status" value="1"/>
</dbReference>
<evidence type="ECO:0000256" key="6">
    <source>
        <dbReference type="ARBA" id="ARBA00023102"/>
    </source>
</evidence>
<comment type="catalytic activity">
    <reaction evidence="8 10">
        <text>5-[(5-phospho-1-deoxy-D-ribulos-1-ylimino)methylamino]-1-(5-phospho-beta-D-ribosyl)imidazole-4-carboxamide + L-glutamine = D-erythro-1-(imidazol-4-yl)glycerol 3-phosphate + 5-amino-1-(5-phospho-beta-D-ribosyl)imidazole-4-carboxamide + L-glutamate + H(+)</text>
        <dbReference type="Rhea" id="RHEA:24793"/>
        <dbReference type="ChEBI" id="CHEBI:15378"/>
        <dbReference type="ChEBI" id="CHEBI:29985"/>
        <dbReference type="ChEBI" id="CHEBI:58278"/>
        <dbReference type="ChEBI" id="CHEBI:58359"/>
        <dbReference type="ChEBI" id="CHEBI:58475"/>
        <dbReference type="ChEBI" id="CHEBI:58525"/>
        <dbReference type="EC" id="4.3.2.10"/>
    </reaction>
</comment>
<dbReference type="GO" id="GO:0005737">
    <property type="term" value="C:cytoplasm"/>
    <property type="evidence" value="ECO:0007669"/>
    <property type="project" value="UniProtKB-SubCell"/>
</dbReference>
<dbReference type="EC" id="3.5.1.2" evidence="10"/>
<dbReference type="CDD" id="cd01748">
    <property type="entry name" value="GATase1_IGP_Synthase"/>
    <property type="match status" value="1"/>
</dbReference>
<dbReference type="HAMAP" id="MF_00278">
    <property type="entry name" value="HisH"/>
    <property type="match status" value="1"/>
</dbReference>
<keyword evidence="5 10" id="KW-0315">Glutamine amidotransferase</keyword>
<feature type="active site" evidence="10 11">
    <location>
        <position position="217"/>
    </location>
</feature>
<feature type="domain" description="Glutamine amidotransferase" evidence="12">
    <location>
        <begin position="82"/>
        <end position="233"/>
    </location>
</feature>
<evidence type="ECO:0000313" key="13">
    <source>
        <dbReference type="EMBL" id="CUH83705.1"/>
    </source>
</evidence>
<evidence type="ECO:0000259" key="12">
    <source>
        <dbReference type="Pfam" id="PF00117"/>
    </source>
</evidence>
<dbReference type="EC" id="4.3.2.10" evidence="10"/>
<dbReference type="InterPro" id="IPR017926">
    <property type="entry name" value="GATASE"/>
</dbReference>
<accession>A0A0P1HA57</accession>
<evidence type="ECO:0000256" key="3">
    <source>
        <dbReference type="ARBA" id="ARBA00022605"/>
    </source>
</evidence>
<organism evidence="13 14">
    <name type="scientific">Thalassovita mediterranea</name>
    <dbReference type="NCBI Taxonomy" id="340021"/>
    <lineage>
        <taxon>Bacteria</taxon>
        <taxon>Pseudomonadati</taxon>
        <taxon>Pseudomonadota</taxon>
        <taxon>Alphaproteobacteria</taxon>
        <taxon>Rhodobacterales</taxon>
        <taxon>Roseobacteraceae</taxon>
        <taxon>Thalassovita</taxon>
    </lineage>
</organism>
<proteinExistence type="inferred from homology"/>
<evidence type="ECO:0000256" key="7">
    <source>
        <dbReference type="ARBA" id="ARBA00023239"/>
    </source>
</evidence>
<evidence type="ECO:0000256" key="4">
    <source>
        <dbReference type="ARBA" id="ARBA00022801"/>
    </source>
</evidence>
<dbReference type="PIRSF" id="PIRSF000495">
    <property type="entry name" value="Amidotransf_hisH"/>
    <property type="match status" value="1"/>
</dbReference>
<dbReference type="EMBL" id="CYSF01000006">
    <property type="protein sequence ID" value="CUH83705.1"/>
    <property type="molecule type" value="Genomic_DNA"/>
</dbReference>
<name>A0A0P1HA57_9RHOB</name>
<keyword evidence="7 10" id="KW-0456">Lyase</keyword>